<organism evidence="1 2">
    <name type="scientific">Fusarium solani subsp. cucurbitae</name>
    <name type="common">Neocosmosporum cucurbitae</name>
    <dbReference type="NCBI Taxonomy" id="2747967"/>
    <lineage>
        <taxon>Eukaryota</taxon>
        <taxon>Fungi</taxon>
        <taxon>Dikarya</taxon>
        <taxon>Ascomycota</taxon>
        <taxon>Pezizomycotina</taxon>
        <taxon>Sordariomycetes</taxon>
        <taxon>Hypocreomycetidae</taxon>
        <taxon>Hypocreales</taxon>
        <taxon>Nectriaceae</taxon>
        <taxon>Fusarium</taxon>
        <taxon>Fusarium solani species complex</taxon>
    </lineage>
</organism>
<sequence length="413" mass="44610">MDFSHHFSDENIPFGIASSVKHQDPQAVTRLGNTVLFLADLQEHGLFSSFPKGMFKQGTLNEFAALPRSKSVEVRQTIQDVFRQDGIGGFPSMAQEDISSVKMHLPVEIKDFSDFSCSLEHVTNAGRIVVGSTKPPPSFFKFPIGYQGRTSSIVVSGTDIERPMGQFRDKSVTDPLSEKAIIYGPSKQVDYEVELAAIVGKPLPMKQRLNAEDAEEHIFGFVILNDWSARDIQGFEMNPLGPFNGKSLGTSISPWVITLEALERFKTGSCPHQDSLPSYLRNSKPSTYSITMEVEILAGSAVTKIGVCPVDSLYWSPPQLLAHAVSSGSALRTGDILATGTVSGSIDESRGCLLETTEGGTKPVVLSDGSQRTYLEDGDVVRISAVAGEASSGVGFGECIGRLTPSRSLWVAA</sequence>
<proteinExistence type="predicted"/>
<reference evidence="1" key="1">
    <citation type="submission" date="2021-11" db="EMBL/GenBank/DDBJ databases">
        <title>Fusarium solani-melongenae Genome sequencing and assembly.</title>
        <authorList>
            <person name="Xie S."/>
            <person name="Huang L."/>
            <person name="Zhang X."/>
        </authorList>
    </citation>
    <scope>NUCLEOTIDE SEQUENCE</scope>
    <source>
        <strain evidence="1">CRI 24-3</strain>
    </source>
</reference>
<dbReference type="EMBL" id="CP090033">
    <property type="protein sequence ID" value="UPK93238.1"/>
    <property type="molecule type" value="Genomic_DNA"/>
</dbReference>
<keyword evidence="2" id="KW-1185">Reference proteome</keyword>
<protein>
    <submittedName>
        <fullName evidence="1">Uncharacterized protein</fullName>
    </submittedName>
</protein>
<name>A0ACD3YWL8_FUSSC</name>
<evidence type="ECO:0000313" key="2">
    <source>
        <dbReference type="Proteomes" id="UP000830768"/>
    </source>
</evidence>
<evidence type="ECO:0000313" key="1">
    <source>
        <dbReference type="EMBL" id="UPK93238.1"/>
    </source>
</evidence>
<gene>
    <name evidence="1" type="ORF">LCI18_004173</name>
</gene>
<accession>A0ACD3YWL8</accession>
<dbReference type="Proteomes" id="UP000830768">
    <property type="component" value="Chromosome 4"/>
</dbReference>